<dbReference type="Pfam" id="PF19568">
    <property type="entry name" value="Spore_III_AA"/>
    <property type="match status" value="1"/>
</dbReference>
<dbReference type="InterPro" id="IPR003593">
    <property type="entry name" value="AAA+_ATPase"/>
</dbReference>
<keyword evidence="1" id="KW-0547">Nucleotide-binding</keyword>
<evidence type="ECO:0000259" key="3">
    <source>
        <dbReference type="SMART" id="SM00382"/>
    </source>
</evidence>
<feature type="domain" description="AAA+ ATPase" evidence="3">
    <location>
        <begin position="140"/>
        <end position="289"/>
    </location>
</feature>
<dbReference type="Proteomes" id="UP000035996">
    <property type="component" value="Unassembled WGS sequence"/>
</dbReference>
<evidence type="ECO:0000256" key="2">
    <source>
        <dbReference type="ARBA" id="ARBA00022840"/>
    </source>
</evidence>
<dbReference type="GO" id="GO:0005524">
    <property type="term" value="F:ATP binding"/>
    <property type="evidence" value="ECO:0007669"/>
    <property type="project" value="UniProtKB-KW"/>
</dbReference>
<dbReference type="InterPro" id="IPR014217">
    <property type="entry name" value="Spore_III_AA"/>
</dbReference>
<gene>
    <name evidence="4" type="ORF">AB986_00595</name>
</gene>
<comment type="caution">
    <text evidence="4">The sequence shown here is derived from an EMBL/GenBank/DDBJ whole genome shotgun (WGS) entry which is preliminary data.</text>
</comment>
<dbReference type="SUPFAM" id="SSF52540">
    <property type="entry name" value="P-loop containing nucleoside triphosphate hydrolases"/>
    <property type="match status" value="1"/>
</dbReference>
<dbReference type="SMART" id="SM00382">
    <property type="entry name" value="AAA"/>
    <property type="match status" value="1"/>
</dbReference>
<dbReference type="InterPro" id="IPR027417">
    <property type="entry name" value="P-loop_NTPase"/>
</dbReference>
<protein>
    <submittedName>
        <fullName evidence="4">Stage III sporulation protein AA</fullName>
    </submittedName>
</protein>
<dbReference type="PANTHER" id="PTHR20953">
    <property type="entry name" value="KINASE-RELATED"/>
    <property type="match status" value="1"/>
</dbReference>
<accession>A0A0J6CNR5</accession>
<keyword evidence="2" id="KW-0067">ATP-binding</keyword>
<dbReference type="InterPro" id="IPR045735">
    <property type="entry name" value="Spore_III_AA_AAA+_ATPase"/>
</dbReference>
<proteinExistence type="predicted"/>
<organism evidence="4 5">
    <name type="scientific">Guptibacillus hwajinpoensis</name>
    <dbReference type="NCBI Taxonomy" id="208199"/>
    <lineage>
        <taxon>Bacteria</taxon>
        <taxon>Bacillati</taxon>
        <taxon>Bacillota</taxon>
        <taxon>Bacilli</taxon>
        <taxon>Bacillales</taxon>
        <taxon>Guptibacillaceae</taxon>
        <taxon>Guptibacillus</taxon>
    </lineage>
</organism>
<dbReference type="STRING" id="157733.AB986_00595"/>
<dbReference type="Gene3D" id="3.40.50.300">
    <property type="entry name" value="P-loop containing nucleotide triphosphate hydrolases"/>
    <property type="match status" value="1"/>
</dbReference>
<dbReference type="RefSeq" id="WP_048308948.1">
    <property type="nucleotide sequence ID" value="NZ_CP119526.1"/>
</dbReference>
<name>A0A0J6CNR5_9BACL</name>
<sequence>MEEILRLLPEGVKRIIQEFSRTDKESMEEIRMRINRPLEIMIAGKPVFPLLNGSEYYVSKNDATQMINKLSQYSLYALEEELKKGFVTIQGGHRVGLAGKVITTNGHVKAIRDIASFNVRIARQKLGIATPLISYLYAGGWMNTIILGPPQSGKTTMLRDLTRIMGEGDEMRRIQSSKIGVVDERSEIAGCVQGIPQHRLGHRVDVLDSCPKAEGMMMMIRSMSPDIIIVDEIGRREDSEAIIEAINAGIQLVVTIHGHTLEDLYRRPSIQELIRSGVFERIVELSRSDGPGTIKAIKDKTGKEVRSKKVM</sequence>
<dbReference type="PANTHER" id="PTHR20953:SF3">
    <property type="entry name" value="P-LOOP CONTAINING NUCLEOSIDE TRIPHOSPHATE HYDROLASES SUPERFAMILY PROTEIN"/>
    <property type="match status" value="1"/>
</dbReference>
<evidence type="ECO:0000313" key="4">
    <source>
        <dbReference type="EMBL" id="KMM37871.1"/>
    </source>
</evidence>
<dbReference type="AlphaFoldDB" id="A0A0J6CNR5"/>
<evidence type="ECO:0000256" key="1">
    <source>
        <dbReference type="ARBA" id="ARBA00022741"/>
    </source>
</evidence>
<dbReference type="OrthoDB" id="9768243at2"/>
<dbReference type="EMBL" id="LELK01000001">
    <property type="protein sequence ID" value="KMM37871.1"/>
    <property type="molecule type" value="Genomic_DNA"/>
</dbReference>
<dbReference type="PATRIC" id="fig|157733.3.peg.2319"/>
<evidence type="ECO:0000313" key="5">
    <source>
        <dbReference type="Proteomes" id="UP000035996"/>
    </source>
</evidence>
<dbReference type="NCBIfam" id="TIGR02858">
    <property type="entry name" value="spore_III_AA"/>
    <property type="match status" value="1"/>
</dbReference>
<reference evidence="4" key="1">
    <citation type="submission" date="2015-06" db="EMBL/GenBank/DDBJ databases">
        <authorList>
            <person name="Liu B."/>
            <person name="Wang J."/>
            <person name="Zhu Y."/>
            <person name="Liu G."/>
            <person name="Chen Q."/>
            <person name="Zheng C."/>
            <person name="Che J."/>
            <person name="Ge C."/>
            <person name="Shi H."/>
            <person name="Pan Z."/>
            <person name="Liu X."/>
        </authorList>
    </citation>
    <scope>NUCLEOTIDE SEQUENCE [LARGE SCALE GENOMIC DNA]</scope>
    <source>
        <strain evidence="4">DSM 16346</strain>
    </source>
</reference>
<keyword evidence="5" id="KW-1185">Reference proteome</keyword>